<dbReference type="RefSeq" id="WP_319968514.1">
    <property type="nucleotide sequence ID" value="NZ_JAXAVW010000021.1"/>
</dbReference>
<sequence>MTVTVVDFFSGCGGTSLGFRNAGMSIIAGIDNDPDAANTYRTNFPEATFFEEDIRKLKIKDVAAVIPKGNPVLFSGCAPCQPFSKQRRTEQDDDPRRFLLTEFQRFVVSLKPDYVVVENVPGMQKVEDAGPLKAFIAALQKHKYDVNYRILAAIDYGVPQVRRRLVLVAARKTVAVMPQPTHGPGGERYATFRDWASGIPEISAGGIDKDDPDHAAMKLSPLNLKRILATAEGRGRESWEDDLLLNCHRSHKGHSDVYGRLSWDKPASAMTTRCLSYSNGRYGHPEQPRAISLREAACLQTFPRDFRFSGSLLSKGRQVGNAVPPLLAQRIAETILSTLPR</sequence>
<evidence type="ECO:0000256" key="6">
    <source>
        <dbReference type="PROSITE-ProRule" id="PRU01016"/>
    </source>
</evidence>
<organism evidence="8 9">
    <name type="scientific">Lentzea miocenica</name>
    <dbReference type="NCBI Taxonomy" id="3095431"/>
    <lineage>
        <taxon>Bacteria</taxon>
        <taxon>Bacillati</taxon>
        <taxon>Actinomycetota</taxon>
        <taxon>Actinomycetes</taxon>
        <taxon>Pseudonocardiales</taxon>
        <taxon>Pseudonocardiaceae</taxon>
        <taxon>Lentzea</taxon>
    </lineage>
</organism>
<keyword evidence="3 6" id="KW-0808">Transferase</keyword>
<dbReference type="InterPro" id="IPR001525">
    <property type="entry name" value="C5_MeTfrase"/>
</dbReference>
<dbReference type="InterPro" id="IPR029063">
    <property type="entry name" value="SAM-dependent_MTases_sf"/>
</dbReference>
<evidence type="ECO:0000313" key="9">
    <source>
        <dbReference type="Proteomes" id="UP001285521"/>
    </source>
</evidence>
<accession>A0ABU4T5P0</accession>
<comment type="caution">
    <text evidence="8">The sequence shown here is derived from an EMBL/GenBank/DDBJ whole genome shotgun (WGS) entry which is preliminary data.</text>
</comment>
<feature type="active site" evidence="6">
    <location>
        <position position="80"/>
    </location>
</feature>
<dbReference type="SUPFAM" id="SSF53335">
    <property type="entry name" value="S-adenosyl-L-methionine-dependent methyltransferases"/>
    <property type="match status" value="1"/>
</dbReference>
<dbReference type="EMBL" id="JAXAVW010000021">
    <property type="protein sequence ID" value="MDX8033484.1"/>
    <property type="molecule type" value="Genomic_DNA"/>
</dbReference>
<dbReference type="EC" id="2.1.1.37" evidence="1"/>
<protein>
    <recommendedName>
        <fullName evidence="1">DNA (cytosine-5-)-methyltransferase</fullName>
        <ecNumber evidence="1">2.1.1.37</ecNumber>
    </recommendedName>
</protein>
<keyword evidence="5" id="KW-0680">Restriction system</keyword>
<dbReference type="PRINTS" id="PR00105">
    <property type="entry name" value="C5METTRFRASE"/>
</dbReference>
<dbReference type="PANTHER" id="PTHR10629">
    <property type="entry name" value="CYTOSINE-SPECIFIC METHYLTRANSFERASE"/>
    <property type="match status" value="1"/>
</dbReference>
<dbReference type="GO" id="GO:0032259">
    <property type="term" value="P:methylation"/>
    <property type="evidence" value="ECO:0007669"/>
    <property type="project" value="UniProtKB-KW"/>
</dbReference>
<keyword evidence="4 6" id="KW-0949">S-adenosyl-L-methionine</keyword>
<comment type="similarity">
    <text evidence="6 7">Belongs to the class I-like SAM-binding methyltransferase superfamily. C5-methyltransferase family.</text>
</comment>
<dbReference type="PROSITE" id="PS51679">
    <property type="entry name" value="SAM_MT_C5"/>
    <property type="match status" value="1"/>
</dbReference>
<proteinExistence type="inferred from homology"/>
<dbReference type="Proteomes" id="UP001285521">
    <property type="component" value="Unassembled WGS sequence"/>
</dbReference>
<evidence type="ECO:0000256" key="3">
    <source>
        <dbReference type="ARBA" id="ARBA00022679"/>
    </source>
</evidence>
<evidence type="ECO:0000256" key="5">
    <source>
        <dbReference type="ARBA" id="ARBA00022747"/>
    </source>
</evidence>
<dbReference type="GO" id="GO:0003886">
    <property type="term" value="F:DNA (cytosine-5-)-methyltransferase activity"/>
    <property type="evidence" value="ECO:0007669"/>
    <property type="project" value="UniProtKB-EC"/>
</dbReference>
<reference evidence="8 9" key="1">
    <citation type="submission" date="2023-11" db="EMBL/GenBank/DDBJ databases">
        <title>Lentzea sokolovensis, sp. nov., Lentzea kristufkii, sp. nov., and Lentzea miocenensis, sp. nov., rare actinobacteria from Sokolov Coal Basin, Miocene lacustrine sediment, Czech Republic.</title>
        <authorList>
            <person name="Lara A."/>
            <person name="Kotroba L."/>
            <person name="Nouioui I."/>
            <person name="Neumann-Schaal M."/>
            <person name="Mast Y."/>
            <person name="Chronakova A."/>
        </authorList>
    </citation>
    <scope>NUCLEOTIDE SEQUENCE [LARGE SCALE GENOMIC DNA]</scope>
    <source>
        <strain evidence="8 9">BCCO 10_0856</strain>
    </source>
</reference>
<dbReference type="InterPro" id="IPR031303">
    <property type="entry name" value="C5_meth_CS"/>
</dbReference>
<reference evidence="8 9" key="2">
    <citation type="submission" date="2023-11" db="EMBL/GenBank/DDBJ databases">
        <authorList>
            <person name="Lara A.C."/>
            <person name="Chronakova A."/>
        </authorList>
    </citation>
    <scope>NUCLEOTIDE SEQUENCE [LARGE SCALE GENOMIC DNA]</scope>
    <source>
        <strain evidence="8 9">BCCO 10_0856</strain>
    </source>
</reference>
<evidence type="ECO:0000256" key="7">
    <source>
        <dbReference type="RuleBase" id="RU000416"/>
    </source>
</evidence>
<dbReference type="Gene3D" id="3.90.120.10">
    <property type="entry name" value="DNA Methylase, subunit A, domain 2"/>
    <property type="match status" value="1"/>
</dbReference>
<evidence type="ECO:0000256" key="2">
    <source>
        <dbReference type="ARBA" id="ARBA00022603"/>
    </source>
</evidence>
<keyword evidence="9" id="KW-1185">Reference proteome</keyword>
<gene>
    <name evidence="8" type="ORF">SK803_24970</name>
</gene>
<dbReference type="Gene3D" id="3.40.50.150">
    <property type="entry name" value="Vaccinia Virus protein VP39"/>
    <property type="match status" value="1"/>
</dbReference>
<keyword evidence="2 6" id="KW-0489">Methyltransferase</keyword>
<dbReference type="InterPro" id="IPR050390">
    <property type="entry name" value="C5-Methyltransferase"/>
</dbReference>
<evidence type="ECO:0000313" key="8">
    <source>
        <dbReference type="EMBL" id="MDX8033484.1"/>
    </source>
</evidence>
<dbReference type="NCBIfam" id="TIGR00675">
    <property type="entry name" value="dcm"/>
    <property type="match status" value="1"/>
</dbReference>
<dbReference type="PANTHER" id="PTHR10629:SF52">
    <property type="entry name" value="DNA (CYTOSINE-5)-METHYLTRANSFERASE 1"/>
    <property type="match status" value="1"/>
</dbReference>
<evidence type="ECO:0000256" key="1">
    <source>
        <dbReference type="ARBA" id="ARBA00011975"/>
    </source>
</evidence>
<evidence type="ECO:0000256" key="4">
    <source>
        <dbReference type="ARBA" id="ARBA00022691"/>
    </source>
</evidence>
<dbReference type="Pfam" id="PF00145">
    <property type="entry name" value="DNA_methylase"/>
    <property type="match status" value="1"/>
</dbReference>
<dbReference type="PROSITE" id="PS00095">
    <property type="entry name" value="C5_MTASE_2"/>
    <property type="match status" value="1"/>
</dbReference>
<name>A0ABU4T5P0_9PSEU</name>